<name>A0A7S3L6E3_9STRA</name>
<evidence type="ECO:0000313" key="1">
    <source>
        <dbReference type="EMBL" id="CAE0413502.1"/>
    </source>
</evidence>
<dbReference type="AlphaFoldDB" id="A0A7S3L6E3"/>
<reference evidence="1" key="1">
    <citation type="submission" date="2021-01" db="EMBL/GenBank/DDBJ databases">
        <authorList>
            <person name="Corre E."/>
            <person name="Pelletier E."/>
            <person name="Niang G."/>
            <person name="Scheremetjew M."/>
            <person name="Finn R."/>
            <person name="Kale V."/>
            <person name="Holt S."/>
            <person name="Cochrane G."/>
            <person name="Meng A."/>
            <person name="Brown T."/>
            <person name="Cohen L."/>
        </authorList>
    </citation>
    <scope>NUCLEOTIDE SEQUENCE</scope>
    <source>
        <strain evidence="1">CCMP127</strain>
    </source>
</reference>
<sequence length="108" mass="11361">MNTNQRTMTRCSVSSISLSGLSISSEDSTATNVTAASGSTIARSSLKRGLGSVACANLRALSVQMEESSRMGNKDDSMGMQVDTTGDEWGYFVDATPPATYGGIHISW</sequence>
<gene>
    <name evidence="1" type="ORF">ACOF00016_LOCUS10757</name>
</gene>
<proteinExistence type="predicted"/>
<accession>A0A7S3L6E3</accession>
<protein>
    <submittedName>
        <fullName evidence="1">Uncharacterized protein</fullName>
    </submittedName>
</protein>
<organism evidence="1">
    <name type="scientific">Amphora coffeiformis</name>
    <dbReference type="NCBI Taxonomy" id="265554"/>
    <lineage>
        <taxon>Eukaryota</taxon>
        <taxon>Sar</taxon>
        <taxon>Stramenopiles</taxon>
        <taxon>Ochrophyta</taxon>
        <taxon>Bacillariophyta</taxon>
        <taxon>Bacillariophyceae</taxon>
        <taxon>Bacillariophycidae</taxon>
        <taxon>Thalassiophysales</taxon>
        <taxon>Catenulaceae</taxon>
        <taxon>Amphora</taxon>
    </lineage>
</organism>
<dbReference type="EMBL" id="HBIM01013249">
    <property type="protein sequence ID" value="CAE0413502.1"/>
    <property type="molecule type" value="Transcribed_RNA"/>
</dbReference>